<comment type="caution">
    <text evidence="2">The sequence shown here is derived from an EMBL/GenBank/DDBJ whole genome shotgun (WGS) entry which is preliminary data.</text>
</comment>
<dbReference type="PANTHER" id="PTHR36503:SF2">
    <property type="entry name" value="BLR2408 PROTEIN"/>
    <property type="match status" value="1"/>
</dbReference>
<evidence type="ECO:0000313" key="3">
    <source>
        <dbReference type="Proteomes" id="UP000321490"/>
    </source>
</evidence>
<dbReference type="SUPFAM" id="SSF54593">
    <property type="entry name" value="Glyoxalase/Bleomycin resistance protein/Dihydroxybiphenyl dioxygenase"/>
    <property type="match status" value="1"/>
</dbReference>
<dbReference type="Gene3D" id="3.10.180.10">
    <property type="entry name" value="2,3-Dihydroxybiphenyl 1,2-Dioxygenase, domain 1"/>
    <property type="match status" value="1"/>
</dbReference>
<dbReference type="PROSITE" id="PS51819">
    <property type="entry name" value="VOC"/>
    <property type="match status" value="1"/>
</dbReference>
<dbReference type="InterPro" id="IPR029068">
    <property type="entry name" value="Glyas_Bleomycin-R_OHBP_Dase"/>
</dbReference>
<keyword evidence="3" id="KW-1185">Reference proteome</keyword>
<dbReference type="InterPro" id="IPR037523">
    <property type="entry name" value="VOC_core"/>
</dbReference>
<dbReference type="AlphaFoldDB" id="A0A562IP67"/>
<protein>
    <recommendedName>
        <fullName evidence="1">VOC domain-containing protein</fullName>
    </recommendedName>
</protein>
<evidence type="ECO:0000313" key="2">
    <source>
        <dbReference type="EMBL" id="TWH72692.1"/>
    </source>
</evidence>
<dbReference type="PANTHER" id="PTHR36503">
    <property type="entry name" value="BLR2520 PROTEIN"/>
    <property type="match status" value="1"/>
</dbReference>
<gene>
    <name evidence="2" type="ORF">JD78_01214</name>
</gene>
<sequence length="133" mass="14420">MGMLFVNLPVRDLGVSREFYTALGLRVHEQFSDERTLAVVLSDEVALMLQLAEHLAERVPGPLGEPTTGVTAVLCLTVDSRERVDELVTAAVAAGGRRGLDTRSDGLRYVGSFTDPDGHAWEAMLMGQTHVVN</sequence>
<reference evidence="2 3" key="1">
    <citation type="submission" date="2019-07" db="EMBL/GenBank/DDBJ databases">
        <title>R&amp;d 2014.</title>
        <authorList>
            <person name="Klenk H.-P."/>
        </authorList>
    </citation>
    <scope>NUCLEOTIDE SEQUENCE [LARGE SCALE GENOMIC DNA]</scope>
    <source>
        <strain evidence="2 3">DSM 45764</strain>
    </source>
</reference>
<proteinExistence type="predicted"/>
<evidence type="ECO:0000259" key="1">
    <source>
        <dbReference type="PROSITE" id="PS51819"/>
    </source>
</evidence>
<dbReference type="OrthoDB" id="4265398at2"/>
<dbReference type="InterPro" id="IPR004360">
    <property type="entry name" value="Glyas_Fos-R_dOase_dom"/>
</dbReference>
<dbReference type="Proteomes" id="UP000321490">
    <property type="component" value="Unassembled WGS sequence"/>
</dbReference>
<dbReference type="EMBL" id="VLKF01000001">
    <property type="protein sequence ID" value="TWH72692.1"/>
    <property type="molecule type" value="Genomic_DNA"/>
</dbReference>
<organism evidence="2 3">
    <name type="scientific">Modestobacter roseus</name>
    <dbReference type="NCBI Taxonomy" id="1181884"/>
    <lineage>
        <taxon>Bacteria</taxon>
        <taxon>Bacillati</taxon>
        <taxon>Actinomycetota</taxon>
        <taxon>Actinomycetes</taxon>
        <taxon>Geodermatophilales</taxon>
        <taxon>Geodermatophilaceae</taxon>
        <taxon>Modestobacter</taxon>
    </lineage>
</organism>
<accession>A0A562IP67</accession>
<name>A0A562IP67_9ACTN</name>
<dbReference type="Pfam" id="PF00903">
    <property type="entry name" value="Glyoxalase"/>
    <property type="match status" value="1"/>
</dbReference>
<feature type="domain" description="VOC" evidence="1">
    <location>
        <begin position="2"/>
        <end position="126"/>
    </location>
</feature>